<reference evidence="14" key="1">
    <citation type="submission" date="2020-01" db="EMBL/GenBank/DDBJ databases">
        <authorList>
            <consortium name="DOE Joint Genome Institute"/>
            <person name="Haridas S."/>
            <person name="Albert R."/>
            <person name="Binder M."/>
            <person name="Bloem J."/>
            <person name="Labutti K."/>
            <person name="Salamov A."/>
            <person name="Andreopoulos B."/>
            <person name="Baker S.E."/>
            <person name="Barry K."/>
            <person name="Bills G."/>
            <person name="Bluhm B.H."/>
            <person name="Cannon C."/>
            <person name="Castanera R."/>
            <person name="Culley D.E."/>
            <person name="Daum C."/>
            <person name="Ezra D."/>
            <person name="Gonzalez J.B."/>
            <person name="Henrissat B."/>
            <person name="Kuo A."/>
            <person name="Liang C."/>
            <person name="Lipzen A."/>
            <person name="Lutzoni F."/>
            <person name="Magnuson J."/>
            <person name="Mondo S."/>
            <person name="Nolan M."/>
            <person name="Ohm R."/>
            <person name="Pangilinan J."/>
            <person name="Park H.-J."/>
            <person name="Ramirez L."/>
            <person name="Alfaro M."/>
            <person name="Sun H."/>
            <person name="Tritt A."/>
            <person name="Yoshinaga Y."/>
            <person name="Zwiers L.-H."/>
            <person name="Turgeon B.G."/>
            <person name="Goodwin S.B."/>
            <person name="Spatafora J.W."/>
            <person name="Crous P.W."/>
            <person name="Grigoriev I.V."/>
        </authorList>
    </citation>
    <scope>NUCLEOTIDE SEQUENCE</scope>
    <source>
        <strain evidence="14">CBS 394.84</strain>
    </source>
</reference>
<dbReference type="Pfam" id="PF00698">
    <property type="entry name" value="Acyl_transf_1"/>
    <property type="match status" value="1"/>
</dbReference>
<dbReference type="SUPFAM" id="SSF53901">
    <property type="entry name" value="Thiolase-like"/>
    <property type="match status" value="1"/>
</dbReference>
<dbReference type="SUPFAM" id="SSF50129">
    <property type="entry name" value="GroES-like"/>
    <property type="match status" value="1"/>
</dbReference>
<dbReference type="InterPro" id="IPR014043">
    <property type="entry name" value="Acyl_transferase_dom"/>
</dbReference>
<dbReference type="InterPro" id="IPR014030">
    <property type="entry name" value="Ketoacyl_synth_N"/>
</dbReference>
<evidence type="ECO:0000256" key="8">
    <source>
        <dbReference type="PIRSR" id="PIRSR600542-1"/>
    </source>
</evidence>
<dbReference type="PANTHER" id="PTHR43775">
    <property type="entry name" value="FATTY ACID SYNTHASE"/>
    <property type="match status" value="1"/>
</dbReference>
<protein>
    <recommendedName>
        <fullName evidence="16">Polyketide synthase</fullName>
    </recommendedName>
</protein>
<evidence type="ECO:0000256" key="2">
    <source>
        <dbReference type="ARBA" id="ARBA00022450"/>
    </source>
</evidence>
<dbReference type="Pfam" id="PF02801">
    <property type="entry name" value="Ketoacyl-synt_C"/>
    <property type="match status" value="1"/>
</dbReference>
<dbReference type="GO" id="GO:0044550">
    <property type="term" value="P:secondary metabolite biosynthetic process"/>
    <property type="evidence" value="ECO:0007669"/>
    <property type="project" value="TreeGrafter"/>
</dbReference>
<keyword evidence="7" id="KW-0012">Acyltransferase</keyword>
<dbReference type="SUPFAM" id="SSF51735">
    <property type="entry name" value="NAD(P)-binding Rossmann-fold domains"/>
    <property type="match status" value="2"/>
</dbReference>
<dbReference type="InterPro" id="IPR036736">
    <property type="entry name" value="ACP-like_sf"/>
</dbReference>
<evidence type="ECO:0000259" key="12">
    <source>
        <dbReference type="PROSITE" id="PS52004"/>
    </source>
</evidence>
<dbReference type="InterPro" id="IPR013154">
    <property type="entry name" value="ADH-like_N"/>
</dbReference>
<dbReference type="FunFam" id="3.40.50.720:FF:000209">
    <property type="entry name" value="Polyketide synthase Pks12"/>
    <property type="match status" value="1"/>
</dbReference>
<dbReference type="Pfam" id="PF13602">
    <property type="entry name" value="ADH_zinc_N_2"/>
    <property type="match status" value="1"/>
</dbReference>
<dbReference type="Pfam" id="PF23297">
    <property type="entry name" value="ACP_SdgA_C"/>
    <property type="match status" value="1"/>
</dbReference>
<dbReference type="CDD" id="cd05195">
    <property type="entry name" value="enoyl_red"/>
    <property type="match status" value="1"/>
</dbReference>
<evidence type="ECO:0000256" key="3">
    <source>
        <dbReference type="ARBA" id="ARBA00022553"/>
    </source>
</evidence>
<dbReference type="Gene3D" id="1.10.1200.10">
    <property type="entry name" value="ACP-like"/>
    <property type="match status" value="1"/>
</dbReference>
<dbReference type="InterPro" id="IPR016035">
    <property type="entry name" value="Acyl_Trfase/lysoPLipase"/>
</dbReference>
<evidence type="ECO:0000259" key="11">
    <source>
        <dbReference type="PROSITE" id="PS50075"/>
    </source>
</evidence>
<dbReference type="Pfam" id="PF22621">
    <property type="entry name" value="CurL-like_PKS_C"/>
    <property type="match status" value="1"/>
</dbReference>
<proteinExistence type="inferred from homology"/>
<dbReference type="Pfam" id="PF08659">
    <property type="entry name" value="KR"/>
    <property type="match status" value="1"/>
</dbReference>
<dbReference type="SUPFAM" id="SSF47336">
    <property type="entry name" value="ACP-like"/>
    <property type="match status" value="1"/>
</dbReference>
<dbReference type="GeneID" id="63847947"/>
<dbReference type="InterPro" id="IPR042231">
    <property type="entry name" value="Cho/carn_acyl_trans_2"/>
</dbReference>
<keyword evidence="5" id="KW-0521">NADP</keyword>
<dbReference type="InterPro" id="IPR042104">
    <property type="entry name" value="PKS_dehydratase_sf"/>
</dbReference>
<dbReference type="Gene3D" id="3.90.180.10">
    <property type="entry name" value="Medium-chain alcohol dehydrogenases, catalytic domain"/>
    <property type="match status" value="1"/>
</dbReference>
<dbReference type="InterPro" id="IPR020841">
    <property type="entry name" value="PKS_Beta-ketoAc_synthase_dom"/>
</dbReference>
<dbReference type="InterPro" id="IPR014031">
    <property type="entry name" value="Ketoacyl_synth_C"/>
</dbReference>
<name>A0A9P4GSX3_9PLEO</name>
<feature type="region of interest" description="N-terminal hotdog fold" evidence="9">
    <location>
        <begin position="961"/>
        <end position="1098"/>
    </location>
</feature>
<dbReference type="PROSITE" id="PS50075">
    <property type="entry name" value="CARRIER"/>
    <property type="match status" value="1"/>
</dbReference>
<keyword evidence="3" id="KW-0597">Phosphoprotein</keyword>
<feature type="domain" description="Carrier" evidence="11">
    <location>
        <begin position="2478"/>
        <end position="2554"/>
    </location>
</feature>
<dbReference type="InterPro" id="IPR013968">
    <property type="entry name" value="PKS_KR"/>
</dbReference>
<feature type="region of interest" description="Disordered" evidence="10">
    <location>
        <begin position="2555"/>
        <end position="2604"/>
    </location>
</feature>
<dbReference type="Pfam" id="PF08240">
    <property type="entry name" value="ADH_N"/>
    <property type="match status" value="1"/>
</dbReference>
<dbReference type="InterPro" id="IPR056501">
    <property type="entry name" value="NAD-bd_HRPKS_sdrA"/>
</dbReference>
<dbReference type="InterPro" id="IPR013217">
    <property type="entry name" value="Methyltransf_12"/>
</dbReference>
<feature type="domain" description="Ketosynthase family 3 (KS3)" evidence="12">
    <location>
        <begin position="1"/>
        <end position="424"/>
    </location>
</feature>
<dbReference type="CDD" id="cd00833">
    <property type="entry name" value="PKS"/>
    <property type="match status" value="1"/>
</dbReference>
<dbReference type="InterPro" id="IPR000542">
    <property type="entry name" value="Carn_acyl_trans"/>
</dbReference>
<evidence type="ECO:0000256" key="6">
    <source>
        <dbReference type="ARBA" id="ARBA00023268"/>
    </source>
</evidence>
<evidence type="ECO:0000256" key="7">
    <source>
        <dbReference type="ARBA" id="ARBA00023315"/>
    </source>
</evidence>
<dbReference type="PROSITE" id="PS00440">
    <property type="entry name" value="ACYLTRANSF_C_2"/>
    <property type="match status" value="1"/>
</dbReference>
<dbReference type="SUPFAM" id="SSF52777">
    <property type="entry name" value="CoA-dependent acyltransferases"/>
    <property type="match status" value="2"/>
</dbReference>
<organism evidence="14 15">
    <name type="scientific">Cucurbitaria berberidis CBS 394.84</name>
    <dbReference type="NCBI Taxonomy" id="1168544"/>
    <lineage>
        <taxon>Eukaryota</taxon>
        <taxon>Fungi</taxon>
        <taxon>Dikarya</taxon>
        <taxon>Ascomycota</taxon>
        <taxon>Pezizomycotina</taxon>
        <taxon>Dothideomycetes</taxon>
        <taxon>Pleosporomycetidae</taxon>
        <taxon>Pleosporales</taxon>
        <taxon>Pleosporineae</taxon>
        <taxon>Cucurbitariaceae</taxon>
        <taxon>Cucurbitaria</taxon>
    </lineage>
</organism>
<dbReference type="InterPro" id="IPR023213">
    <property type="entry name" value="CAT-like_dom_sf"/>
</dbReference>
<evidence type="ECO:0000313" key="14">
    <source>
        <dbReference type="EMBL" id="KAF1850891.1"/>
    </source>
</evidence>
<dbReference type="Gene3D" id="3.40.50.720">
    <property type="entry name" value="NAD(P)-binding Rossmann-like Domain"/>
    <property type="match status" value="2"/>
</dbReference>
<dbReference type="Gene3D" id="3.30.559.70">
    <property type="entry name" value="Choline/Carnitine o-acyltransferase, domain 2"/>
    <property type="match status" value="1"/>
</dbReference>
<feature type="active site" description="Proton donor; for dehydratase activity" evidence="9">
    <location>
        <position position="1190"/>
    </location>
</feature>
<dbReference type="CDD" id="cd05274">
    <property type="entry name" value="KR_FAS_SDR_x"/>
    <property type="match status" value="1"/>
</dbReference>
<dbReference type="Pfam" id="PF14765">
    <property type="entry name" value="PS-DH"/>
    <property type="match status" value="1"/>
</dbReference>
<dbReference type="InterPro" id="IPR049551">
    <property type="entry name" value="PKS_DH_C"/>
</dbReference>
<dbReference type="InterPro" id="IPR016039">
    <property type="entry name" value="Thiolase-like"/>
</dbReference>
<keyword evidence="2" id="KW-0596">Phosphopantetheine</keyword>
<evidence type="ECO:0000256" key="1">
    <source>
        <dbReference type="ARBA" id="ARBA00005232"/>
    </source>
</evidence>
<dbReference type="PROSITE" id="PS52004">
    <property type="entry name" value="KS3_2"/>
    <property type="match status" value="1"/>
</dbReference>
<gene>
    <name evidence="14" type="ORF">K460DRAFT_328223</name>
</gene>
<dbReference type="InterPro" id="IPR009081">
    <property type="entry name" value="PP-bd_ACP"/>
</dbReference>
<dbReference type="SMART" id="SM00825">
    <property type="entry name" value="PKS_KS"/>
    <property type="match status" value="1"/>
</dbReference>
<dbReference type="EMBL" id="ML976614">
    <property type="protein sequence ID" value="KAF1850891.1"/>
    <property type="molecule type" value="Genomic_DNA"/>
</dbReference>
<dbReference type="Pfam" id="PF08242">
    <property type="entry name" value="Methyltransf_12"/>
    <property type="match status" value="1"/>
</dbReference>
<dbReference type="Gene3D" id="3.30.70.3290">
    <property type="match status" value="1"/>
</dbReference>
<dbReference type="InterPro" id="IPR049900">
    <property type="entry name" value="PKS_mFAS_DH"/>
</dbReference>
<dbReference type="SUPFAM" id="SSF52151">
    <property type="entry name" value="FabD/lysophospholipase-like"/>
    <property type="match status" value="1"/>
</dbReference>
<dbReference type="InterPro" id="IPR039551">
    <property type="entry name" value="Cho/carn_acyl_trans"/>
</dbReference>
<accession>A0A9P4GSX3</accession>
<dbReference type="InterPro" id="IPR036291">
    <property type="entry name" value="NAD(P)-bd_dom_sf"/>
</dbReference>
<dbReference type="InterPro" id="IPR049552">
    <property type="entry name" value="PKS_DH_N"/>
</dbReference>
<dbReference type="PANTHER" id="PTHR43775:SF22">
    <property type="entry name" value="SYNTHASE, PUTATIVE (JCVI)-RELATED"/>
    <property type="match status" value="1"/>
</dbReference>
<dbReference type="InterPro" id="IPR001227">
    <property type="entry name" value="Ac_transferase_dom_sf"/>
</dbReference>
<dbReference type="RefSeq" id="XP_040793454.1">
    <property type="nucleotide sequence ID" value="XM_040930695.1"/>
</dbReference>
<dbReference type="Gene3D" id="3.10.129.110">
    <property type="entry name" value="Polyketide synthase dehydratase"/>
    <property type="match status" value="1"/>
</dbReference>
<evidence type="ECO:0000256" key="4">
    <source>
        <dbReference type="ARBA" id="ARBA00022679"/>
    </source>
</evidence>
<keyword evidence="6" id="KW-0511">Multifunctional enzyme</keyword>
<dbReference type="GO" id="GO:0016491">
    <property type="term" value="F:oxidoreductase activity"/>
    <property type="evidence" value="ECO:0007669"/>
    <property type="project" value="InterPro"/>
</dbReference>
<keyword evidence="15" id="KW-1185">Reference proteome</keyword>
<sequence>MDIAIIGVSCRLPGGANDMQKLWKMLAEGRSAWGKIPKDRFNSEAFYHPDPDVNGSVNTQAGHFLDHDVSQFDASFFGISPSEAQTMDPQQRLLLESAYEGLENAGIPLQSVAGSKTAVYAAIFSRDYLSILSKDTADMGKYYMTGVGDAILANRVSYLFDLKGPSVTLDTGCSGSLVAIHLASQSLRSGESDLAIASGVNLILHPDQMIPMSLMHILNNDGKCYTFDSRGSGYGRGEGVGTLILKRLDDAIRAGDNIRAVIRGSGCNSDGKTSGIALPNQIAQEDLARSVYESAGLDPMQTPYIEAHGTGTEAGDVIEMNGIANVFTDQMRYSPLYVGSIKSNVGHLEAVSGIAGVLRAILILEKGKIPPQLNLKEFKKDLPLGGANFKVALDLEDFPADTIRRASVASFGYGGTNSHLILEQYSANRSRYLQAPRTYTNPKLIHAAVNGLSNGLANGQANGQPKQLSNGRANGLKKKLANGSLKAYSAAQRQYLLPLSARSEYSLKQMVKDLADWTLENPDALEDLEYTLSSRRSKWQWRASAVISSPDELTGAFKNNAFKPYRAPSGTRIMFLFTGQGAQWYAMGRELLFSSEVFAKSVARSTGILRSLGASWELREELLREEYKSRVNDAAIGQPACTALQIALVDHLASINIIPDAVLGHSSGEIAAAYAAGALSHETAIAVSYHRSFLSQRSQEVVQHPGSMAVVGMSEEEAIIECAKLNTGLASVACLNDPQSTTISGDEVAIDELLANLDQSVFKRKLKVDTAYHSYHMEAVAQEYLYSMHGLKTHSKKPQVQFVSSVTANIKGDDFGPAYWVDNLVSAVRFSDALQNYCRKQYASAQATLNPISHLFVEIGPHSALAGPCKRTVQSLKLDAFPYSYVSALVRGISADRSALELAGKLFEQGSPVDLAAAVASSGTQPKVIANLPSYAWDKRTSYWHESRLSREHRLRTHPPHDLLGVRMVGNNPQEPAWRNILSLDALPWLKDHIIDGEITFPGTGYITMAVEAICQLRSDFNWPNARQYHLRDIEYTKTLIIPESPKSIEATLRIYRPRNSSDRSSSGWYSFQISSIPDGTTWHDHCTGAIMIEFEAGDSDTRPEDAFNIEKANEALETAKGQCATSAPASTFYDDLASFGNKYGPNFAVLRDVFTGQDVVVGTIETPDVAACMPSGVQQPHVIHPATVDALLHMQIPLFMQHGGSSSVVPTRIEHVSILAKTAHNPGDQLFCYGHLTYQGSRTANAEAVALQLGNEGRLIPVIKISGGELRAIGETIDTAAESQDGEHISILQWGEHVDFLDPKILQTPESQLVRQEGSLSLEEKEVLFTKLATWYINQALHKIRENGLSIPDTYEKWYYAWMKRYDASEDAQAIIRALTDEQLEADLQVASEVGVEGETLVRLGESLADIATGQVSSLDVFLKGDLYYRMYSMDPSLQCAKYLSEYIKHLYHERGPLSVLEVGAGTGTTTKTLFEDMRRAGIMPFRRYDFTDISSGFFEPAEKAFAQHAGLMRFKTFNAENDPRIQGFEEGAYDLVIGANVIHATKKLNETLNNVRTLLNPGGRLAMIEVVRVTPAYNATFGAIPGWWNGVDDSREDTPLLSIDKWHERLLGSSFSGVELALRDSESPAWMSALMISKAPWRMSPNKPNIRLILSPYLDFATLTMADELMHVLSEQGCPTSIVPFSTDVEDDGVNVLIDSGRKPLLLGPSEAEFENIKALVTQSSNVFWVSAQGDLKAINNPEKAFVTGFSRTARSEYPRLKMTLLDVQQDISSDREMVVSATVDILLRSFCSEDALPSENFEYAIRDNRVFTPRLAMNNKLNKLVSGSKSATMAEVEVPFHQPDRPLRLHVEKPGLLDTMVFVDDETKQLPLPDDQVEIQVMACGINFKDVFIALGQMKATTRMVGECSGIISAVGANWRHEFKIGDRVCAYNGTAYSSRTRVSGYTANHIPDFISFNTAASIPVVFATAHRSLVDVANLQKGESVLIHAGAGGVGQAAIIIAQHIGAQVFTTVGSEAKRRMLVERYNLPEEHIFSSRDRSFKDGVLRLTHDNGVDVVLNSLSGEALQDSWACIAKFGTFVEIGKADIYRKSLISMHPFDQNVTFASVDLVVMADFRPKIMKVLLNEVIERFADGRYSPVFPITIMQLGEIESAFRLIQSRKHTGKIVLSSDAEVTVRATTPKVREVQLDANGTYVLAGGLGSVGKSLMHYMASHGARTFAVLTRRTLNSEQLRDLDEEFEGIGARLEVVRCDVSNIEEVREAVRVISSSLPPIRGVVQAAVTLVDRVLETMAIKDWDKVLQSKHVGTQNLADAFRDAAPDFFLILSSCAVIGGTRGQANYNAGNAFQDALSQMSPSSNCNYCSLNLGLVMDSQIGSHQESIQSLLRQGCIPVTPDEYLALCGYMMSPQVRKDGYHHISMGYNRASISGKDDLFTLRSSLFNLFPYAKEQELSGGQGGDKRKDVEALIASADSVEEMQDIISDAIVHKMWALVANDNIDLDSEIADLGVDSLIAIELKNWFNRVFKAAIQTSEILESPTLRHLAARVVGKTTLRPGHGKTDKGGETVAAPPKDQSVASPTEVVASKPRREQNGVNGGLGRATETARSANGTITAMQDNDSLLTLPLPTLEDTFDSFMETAKAFGSEEELRRTRMAIEDFKKSGGIGQKLQARLREKADDPRTKNWLGDVYAASLWLQPRIPVRPISTFFVSHALSKWQHGQAERAALVSLTAFKYKQELDQGTAEVEYYNEQPQCMSTHRWLFNTYRRPALPMDVPEKHPGNNFVAVLRRGHLFRIDLAKDGRVISFSDLRQTFEAILNEPLDGISWASVLTTDERTSWSQIRELVRENNQEYLDVLEESLFIVSLDEGSPSSSLERAKAFVIDDNINRWNDKLLHLIVMTNGVSATYGEHSMMDGPTTNQLNRRFEAAILGHQREAAPKGILPGSTPLPFHYIPFKSNFEINSHIDRCRITWKKSIANAKHDSFTLKTFGSSYLQAHRISAKSALQIMIQMAARKVFGQNIPSWDPVLMRHFHHGRLELIQVVTPAVAHFCETASDSNIALSTRKKGFVEAVASYTNAIIRAAQGKGWDRHMHALRFVLQDREERPAFFDDDLYTRTRPGKLITSYTAVSGDPEMGIVWNDPEVYYVHFEPHDNDCRLDISHGSGRLDVFWKAFVESADVVKELLGPAPVRQQQKEA</sequence>
<feature type="domain" description="PKS/mFAS DH" evidence="13">
    <location>
        <begin position="961"/>
        <end position="1280"/>
    </location>
</feature>
<dbReference type="Proteomes" id="UP000800039">
    <property type="component" value="Unassembled WGS sequence"/>
</dbReference>
<dbReference type="InterPro" id="IPR016036">
    <property type="entry name" value="Malonyl_transacylase_ACP-bd"/>
</dbReference>
<dbReference type="InterPro" id="IPR029063">
    <property type="entry name" value="SAM-dependent_MTases_sf"/>
</dbReference>
<evidence type="ECO:0000256" key="10">
    <source>
        <dbReference type="SAM" id="MobiDB-lite"/>
    </source>
</evidence>
<dbReference type="Gene3D" id="3.40.50.150">
    <property type="entry name" value="Vaccinia Virus protein VP39"/>
    <property type="match status" value="1"/>
</dbReference>
<comment type="caution">
    <text evidence="14">The sequence shown here is derived from an EMBL/GenBank/DDBJ whole genome shotgun (WGS) entry which is preliminary data.</text>
</comment>
<dbReference type="SMART" id="SM00823">
    <property type="entry name" value="PKS_PP"/>
    <property type="match status" value="1"/>
</dbReference>
<dbReference type="GO" id="GO:1901336">
    <property type="term" value="P:lactone biosynthetic process"/>
    <property type="evidence" value="ECO:0007669"/>
    <property type="project" value="UniProtKB-ARBA"/>
</dbReference>
<dbReference type="SMART" id="SM00827">
    <property type="entry name" value="PKS_AT"/>
    <property type="match status" value="1"/>
</dbReference>
<dbReference type="Gene3D" id="3.40.366.10">
    <property type="entry name" value="Malonyl-Coenzyme A Acyl Carrier Protein, domain 2"/>
    <property type="match status" value="1"/>
</dbReference>
<dbReference type="InterPro" id="IPR020843">
    <property type="entry name" value="ER"/>
</dbReference>
<comment type="similarity">
    <text evidence="1">Belongs to the carnitine/choline acetyltransferase family.</text>
</comment>
<dbReference type="SMART" id="SM00822">
    <property type="entry name" value="PKS_KR"/>
    <property type="match status" value="1"/>
</dbReference>
<evidence type="ECO:0000313" key="15">
    <source>
        <dbReference type="Proteomes" id="UP000800039"/>
    </source>
</evidence>
<feature type="region of interest" description="C-terminal hotdog fold" evidence="9">
    <location>
        <begin position="1125"/>
        <end position="1280"/>
    </location>
</feature>
<dbReference type="PROSITE" id="PS52019">
    <property type="entry name" value="PKS_MFAS_DH"/>
    <property type="match status" value="1"/>
</dbReference>
<evidence type="ECO:0000256" key="5">
    <source>
        <dbReference type="ARBA" id="ARBA00022857"/>
    </source>
</evidence>
<feature type="active site" description="Proton acceptor" evidence="8">
    <location>
        <position position="2914"/>
    </location>
</feature>
<dbReference type="Pfam" id="PF00109">
    <property type="entry name" value="ketoacyl-synt"/>
    <property type="match status" value="1"/>
</dbReference>
<dbReference type="SUPFAM" id="SSF53335">
    <property type="entry name" value="S-adenosyl-L-methionine-dependent methyltransferases"/>
    <property type="match status" value="1"/>
</dbReference>
<dbReference type="SMART" id="SM00826">
    <property type="entry name" value="PKS_DH"/>
    <property type="match status" value="1"/>
</dbReference>
<dbReference type="Pfam" id="PF23114">
    <property type="entry name" value="NAD-bd_HRPKS_sdrA"/>
    <property type="match status" value="1"/>
</dbReference>
<dbReference type="InterPro" id="IPR057326">
    <property type="entry name" value="KR_dom"/>
</dbReference>
<dbReference type="InterPro" id="IPR020807">
    <property type="entry name" value="PKS_DH"/>
</dbReference>
<evidence type="ECO:0008006" key="16">
    <source>
        <dbReference type="Google" id="ProtNLM"/>
    </source>
</evidence>
<dbReference type="SMART" id="SM00829">
    <property type="entry name" value="PKS_ER"/>
    <property type="match status" value="1"/>
</dbReference>
<dbReference type="InterPro" id="IPR011032">
    <property type="entry name" value="GroES-like_sf"/>
</dbReference>
<dbReference type="InterPro" id="IPR020806">
    <property type="entry name" value="PKS_PP-bd"/>
</dbReference>
<dbReference type="SUPFAM" id="SSF55048">
    <property type="entry name" value="Probable ACP-binding domain of malonyl-CoA ACP transacylase"/>
    <property type="match status" value="1"/>
</dbReference>
<keyword evidence="4" id="KW-0808">Transferase</keyword>
<dbReference type="GO" id="GO:0006633">
    <property type="term" value="P:fatty acid biosynthetic process"/>
    <property type="evidence" value="ECO:0007669"/>
    <property type="project" value="TreeGrafter"/>
</dbReference>
<feature type="active site" description="Proton acceptor; for dehydratase activity" evidence="9">
    <location>
        <position position="993"/>
    </location>
</feature>
<dbReference type="Gene3D" id="3.40.47.10">
    <property type="match status" value="1"/>
</dbReference>
<evidence type="ECO:0000259" key="13">
    <source>
        <dbReference type="PROSITE" id="PS52019"/>
    </source>
</evidence>
<dbReference type="GO" id="GO:0031177">
    <property type="term" value="F:phosphopantetheine binding"/>
    <property type="evidence" value="ECO:0007669"/>
    <property type="project" value="InterPro"/>
</dbReference>
<dbReference type="Pfam" id="PF21089">
    <property type="entry name" value="PKS_DH_N"/>
    <property type="match status" value="1"/>
</dbReference>
<dbReference type="InterPro" id="IPR050091">
    <property type="entry name" value="PKS_NRPS_Biosynth_Enz"/>
</dbReference>
<dbReference type="OrthoDB" id="329835at2759"/>
<dbReference type="Gene3D" id="3.30.559.10">
    <property type="entry name" value="Chloramphenicol acetyltransferase-like domain"/>
    <property type="match status" value="1"/>
</dbReference>
<evidence type="ECO:0000256" key="9">
    <source>
        <dbReference type="PROSITE-ProRule" id="PRU01363"/>
    </source>
</evidence>
<dbReference type="GO" id="GO:0004312">
    <property type="term" value="F:fatty acid synthase activity"/>
    <property type="evidence" value="ECO:0007669"/>
    <property type="project" value="TreeGrafter"/>
</dbReference>
<dbReference type="Pfam" id="PF00755">
    <property type="entry name" value="Carn_acyltransf"/>
    <property type="match status" value="1"/>
</dbReference>